<proteinExistence type="predicted"/>
<dbReference type="EMBL" id="OMOD01000068">
    <property type="protein sequence ID" value="SPF36634.1"/>
    <property type="molecule type" value="Genomic_DNA"/>
</dbReference>
<organism evidence="1 2">
    <name type="scientific">Candidatus Sulfotelmatobacter kueseliae</name>
    <dbReference type="NCBI Taxonomy" id="2042962"/>
    <lineage>
        <taxon>Bacteria</taxon>
        <taxon>Pseudomonadati</taxon>
        <taxon>Acidobacteriota</taxon>
        <taxon>Terriglobia</taxon>
        <taxon>Terriglobales</taxon>
        <taxon>Candidatus Korobacteraceae</taxon>
        <taxon>Candidatus Sulfotelmatobacter</taxon>
    </lineage>
</organism>
<evidence type="ECO:0000313" key="2">
    <source>
        <dbReference type="Proteomes" id="UP000238701"/>
    </source>
</evidence>
<reference evidence="2" key="1">
    <citation type="submission" date="2018-02" db="EMBL/GenBank/DDBJ databases">
        <authorList>
            <person name="Hausmann B."/>
        </authorList>
    </citation>
    <scope>NUCLEOTIDE SEQUENCE [LARGE SCALE GENOMIC DNA]</scope>
    <source>
        <strain evidence="2">Peat soil MAG SbA1</strain>
    </source>
</reference>
<sequence>MILSGDMAVSVEMHHTGDPGLQAEVRAIIEHILADRPGDWLVSIVGSQANDRWEMKIAGPNAFERSYTLEGSAGEHESHVIGKLVARMVPRRNL</sequence>
<dbReference type="Proteomes" id="UP000238701">
    <property type="component" value="Unassembled WGS sequence"/>
</dbReference>
<name>A0A2U3KAD4_9BACT</name>
<accession>A0A2U3KAD4</accession>
<protein>
    <submittedName>
        <fullName evidence="1">Uncharacterized protein</fullName>
    </submittedName>
</protein>
<dbReference type="AlphaFoldDB" id="A0A2U3KAD4"/>
<evidence type="ECO:0000313" key="1">
    <source>
        <dbReference type="EMBL" id="SPF36634.1"/>
    </source>
</evidence>
<gene>
    <name evidence="1" type="ORF">SBA1_160004</name>
</gene>